<dbReference type="AlphaFoldDB" id="A0A3Q9G7X7"/>
<keyword evidence="3" id="KW-1185">Reference proteome</keyword>
<evidence type="ECO:0000256" key="1">
    <source>
        <dbReference type="SAM" id="Phobius"/>
    </source>
</evidence>
<dbReference type="RefSeq" id="WP_126704499.1">
    <property type="nucleotide sequence ID" value="NZ_CP034593.1"/>
</dbReference>
<feature type="transmembrane region" description="Helical" evidence="1">
    <location>
        <begin position="64"/>
        <end position="83"/>
    </location>
</feature>
<keyword evidence="1" id="KW-0472">Membrane</keyword>
<reference evidence="2 3" key="1">
    <citation type="submission" date="2018-12" db="EMBL/GenBank/DDBJ databases">
        <title>Complete genome sequence of Flaviflexus sp. H23T48.</title>
        <authorList>
            <person name="Bae J.-W."/>
            <person name="Lee J.-Y."/>
        </authorList>
    </citation>
    <scope>NUCLEOTIDE SEQUENCE [LARGE SCALE GENOMIC DNA]</scope>
    <source>
        <strain evidence="2 3">H23T48</strain>
    </source>
</reference>
<keyword evidence="1" id="KW-1133">Transmembrane helix</keyword>
<sequence length="174" mass="18956">MSGRRLTWLSSLGILLAGVAVAAFFLLVDYLRPVEDRTHLGDFAQSILDGTAFDVIARKAMQVVTLWPLLLVFVIMLAVLWMLWRKKAPISLGQLVHPNGDSWVWTIIALVVVLLGGTLLNDSGPIIFLTGGMVAIPLLASILYYGKPLGARKQKLAGDTDEKARGSNRDSTTN</sequence>
<evidence type="ECO:0000313" key="3">
    <source>
        <dbReference type="Proteomes" id="UP000280344"/>
    </source>
</evidence>
<organism evidence="2 3">
    <name type="scientific">Flaviflexus ciconiae</name>
    <dbReference type="NCBI Taxonomy" id="2496867"/>
    <lineage>
        <taxon>Bacteria</taxon>
        <taxon>Bacillati</taxon>
        <taxon>Actinomycetota</taxon>
        <taxon>Actinomycetes</taxon>
        <taxon>Actinomycetales</taxon>
        <taxon>Actinomycetaceae</taxon>
        <taxon>Flaviflexus</taxon>
    </lineage>
</organism>
<name>A0A3Q9G7X7_9ACTO</name>
<dbReference type="KEGG" id="flh:EJ997_10435"/>
<dbReference type="OrthoDB" id="3264110at2"/>
<feature type="transmembrane region" description="Helical" evidence="1">
    <location>
        <begin position="103"/>
        <end position="120"/>
    </location>
</feature>
<dbReference type="Proteomes" id="UP000280344">
    <property type="component" value="Chromosome"/>
</dbReference>
<proteinExistence type="predicted"/>
<gene>
    <name evidence="2" type="ORF">EJ997_10435</name>
</gene>
<keyword evidence="1" id="KW-0812">Transmembrane</keyword>
<accession>A0A3Q9G7X7</accession>
<protein>
    <submittedName>
        <fullName evidence="2">Uncharacterized protein</fullName>
    </submittedName>
</protein>
<evidence type="ECO:0000313" key="2">
    <source>
        <dbReference type="EMBL" id="AZQ77696.1"/>
    </source>
</evidence>
<feature type="transmembrane region" description="Helical" evidence="1">
    <location>
        <begin position="126"/>
        <end position="146"/>
    </location>
</feature>
<dbReference type="EMBL" id="CP034593">
    <property type="protein sequence ID" value="AZQ77696.1"/>
    <property type="molecule type" value="Genomic_DNA"/>
</dbReference>